<sequence>EVSLLAAIDTDQLMTSHMKIQQIKGHGWWGWRKNMVGSFGHGLRVLVPNFRSKLRFAASDLLRHGLSASASMDELPGSLGTSASLALRFGQTISLRHTLAHRLPSGSLCFRQRIIESEATY</sequence>
<organism evidence="1 2">
    <name type="scientific">Prunus dulcis</name>
    <name type="common">Almond</name>
    <name type="synonym">Amygdalus dulcis</name>
    <dbReference type="NCBI Taxonomy" id="3755"/>
    <lineage>
        <taxon>Eukaryota</taxon>
        <taxon>Viridiplantae</taxon>
        <taxon>Streptophyta</taxon>
        <taxon>Embryophyta</taxon>
        <taxon>Tracheophyta</taxon>
        <taxon>Spermatophyta</taxon>
        <taxon>Magnoliopsida</taxon>
        <taxon>eudicotyledons</taxon>
        <taxon>Gunneridae</taxon>
        <taxon>Pentapetalae</taxon>
        <taxon>rosids</taxon>
        <taxon>fabids</taxon>
        <taxon>Rosales</taxon>
        <taxon>Rosaceae</taxon>
        <taxon>Amygdaloideae</taxon>
        <taxon>Amygdaleae</taxon>
        <taxon>Prunus</taxon>
    </lineage>
</organism>
<dbReference type="Proteomes" id="UP000327085">
    <property type="component" value="Unassembled WGS sequence"/>
</dbReference>
<dbReference type="EMBL" id="CABIKO010001059">
    <property type="protein sequence ID" value="VVA40730.1"/>
    <property type="molecule type" value="Genomic_DNA"/>
</dbReference>
<evidence type="ECO:0000313" key="1">
    <source>
        <dbReference type="EMBL" id="VVA40730.1"/>
    </source>
</evidence>
<name>A0A5E4GLX2_PRUDU</name>
<dbReference type="AlphaFoldDB" id="A0A5E4GLX2"/>
<feature type="non-terminal residue" evidence="1">
    <location>
        <position position="1"/>
    </location>
</feature>
<accession>A0A5E4GLX2</accession>
<dbReference type="Gramene" id="VVA40730">
    <property type="protein sequence ID" value="VVA40730"/>
    <property type="gene ID" value="Prudul26B005688"/>
</dbReference>
<evidence type="ECO:0000313" key="2">
    <source>
        <dbReference type="Proteomes" id="UP000327085"/>
    </source>
</evidence>
<gene>
    <name evidence="1" type="ORF">ALMOND_2B005688</name>
</gene>
<reference evidence="2" key="1">
    <citation type="journal article" date="2020" name="Plant J.">
        <title>Transposons played a major role in the diversification between the closely related almond and peach genomes: results from the almond genome sequence.</title>
        <authorList>
            <person name="Alioto T."/>
            <person name="Alexiou K.G."/>
            <person name="Bardil A."/>
            <person name="Barteri F."/>
            <person name="Castanera R."/>
            <person name="Cruz F."/>
            <person name="Dhingra A."/>
            <person name="Duval H."/>
            <person name="Fernandez I Marti A."/>
            <person name="Frias L."/>
            <person name="Galan B."/>
            <person name="Garcia J.L."/>
            <person name="Howad W."/>
            <person name="Gomez-Garrido J."/>
            <person name="Gut M."/>
            <person name="Julca I."/>
            <person name="Morata J."/>
            <person name="Puigdomenech P."/>
            <person name="Ribeca P."/>
            <person name="Rubio Cabetas M.J."/>
            <person name="Vlasova A."/>
            <person name="Wirthensohn M."/>
            <person name="Garcia-Mas J."/>
            <person name="Gabaldon T."/>
            <person name="Casacuberta J.M."/>
            <person name="Arus P."/>
        </authorList>
    </citation>
    <scope>NUCLEOTIDE SEQUENCE [LARGE SCALE GENOMIC DNA]</scope>
    <source>
        <strain evidence="2">cv. Texas</strain>
    </source>
</reference>
<proteinExistence type="predicted"/>
<protein>
    <submittedName>
        <fullName evidence="1">Uncharacterized protein</fullName>
    </submittedName>
</protein>
<dbReference type="InParanoid" id="A0A5E4GLX2"/>